<name>T1GEE6_MEGSC</name>
<proteinExistence type="predicted"/>
<dbReference type="EMBL" id="CAQQ02026361">
    <property type="status" value="NOT_ANNOTATED_CDS"/>
    <property type="molecule type" value="Genomic_DNA"/>
</dbReference>
<dbReference type="EMBL" id="CAQQ02026358">
    <property type="status" value="NOT_ANNOTATED_CDS"/>
    <property type="molecule type" value="Genomic_DNA"/>
</dbReference>
<protein>
    <submittedName>
        <fullName evidence="2">Uncharacterized protein</fullName>
    </submittedName>
</protein>
<evidence type="ECO:0000313" key="2">
    <source>
        <dbReference type="EnsemblMetazoa" id="MESCA001708-PA"/>
    </source>
</evidence>
<dbReference type="EMBL" id="CAQQ02026359">
    <property type="status" value="NOT_ANNOTATED_CDS"/>
    <property type="molecule type" value="Genomic_DNA"/>
</dbReference>
<feature type="region of interest" description="Disordered" evidence="1">
    <location>
        <begin position="1"/>
        <end position="26"/>
    </location>
</feature>
<dbReference type="EMBL" id="CAQQ02026360">
    <property type="status" value="NOT_ANNOTATED_CDS"/>
    <property type="molecule type" value="Genomic_DNA"/>
</dbReference>
<dbReference type="EMBL" id="CAQQ02026363">
    <property type="status" value="NOT_ANNOTATED_CDS"/>
    <property type="molecule type" value="Genomic_DNA"/>
</dbReference>
<dbReference type="Proteomes" id="UP000015102">
    <property type="component" value="Unassembled WGS sequence"/>
</dbReference>
<dbReference type="EMBL" id="CAQQ02026365">
    <property type="status" value="NOT_ANNOTATED_CDS"/>
    <property type="molecule type" value="Genomic_DNA"/>
</dbReference>
<dbReference type="AlphaFoldDB" id="T1GEE6"/>
<reference evidence="2" key="2">
    <citation type="submission" date="2015-06" db="UniProtKB">
        <authorList>
            <consortium name="EnsemblMetazoa"/>
        </authorList>
    </citation>
    <scope>IDENTIFICATION</scope>
</reference>
<feature type="compositionally biased region" description="Polar residues" evidence="1">
    <location>
        <begin position="8"/>
        <end position="17"/>
    </location>
</feature>
<evidence type="ECO:0000256" key="1">
    <source>
        <dbReference type="SAM" id="MobiDB-lite"/>
    </source>
</evidence>
<accession>T1GEE6</accession>
<keyword evidence="3" id="KW-1185">Reference proteome</keyword>
<dbReference type="EMBL" id="CAQQ02026357">
    <property type="status" value="NOT_ANNOTATED_CDS"/>
    <property type="molecule type" value="Genomic_DNA"/>
</dbReference>
<dbReference type="EMBL" id="CAQQ02026362">
    <property type="status" value="NOT_ANNOTATED_CDS"/>
    <property type="molecule type" value="Genomic_DNA"/>
</dbReference>
<feature type="compositionally biased region" description="Polar residues" evidence="1">
    <location>
        <begin position="39"/>
        <end position="48"/>
    </location>
</feature>
<sequence length="77" mass="8696">MGVEKLQLNKSQSVDTQRSPDIEERRTLEATFSTEIVTHQTNGHLTDPNSKEEETNFSKSQSEVRLCIYITAIIAIS</sequence>
<dbReference type="EMBL" id="CAQQ02026366">
    <property type="status" value="NOT_ANNOTATED_CDS"/>
    <property type="molecule type" value="Genomic_DNA"/>
</dbReference>
<dbReference type="HOGENOM" id="CLU_2640977_0_0_1"/>
<reference evidence="3" key="1">
    <citation type="submission" date="2013-02" db="EMBL/GenBank/DDBJ databases">
        <authorList>
            <person name="Hughes D."/>
        </authorList>
    </citation>
    <scope>NUCLEOTIDE SEQUENCE</scope>
    <source>
        <strain>Durham</strain>
        <strain evidence="3">NC isolate 2 -- Noor lab</strain>
    </source>
</reference>
<organism evidence="2 3">
    <name type="scientific">Megaselia scalaris</name>
    <name type="common">Humpbacked fly</name>
    <name type="synonym">Phora scalaris</name>
    <dbReference type="NCBI Taxonomy" id="36166"/>
    <lineage>
        <taxon>Eukaryota</taxon>
        <taxon>Metazoa</taxon>
        <taxon>Ecdysozoa</taxon>
        <taxon>Arthropoda</taxon>
        <taxon>Hexapoda</taxon>
        <taxon>Insecta</taxon>
        <taxon>Pterygota</taxon>
        <taxon>Neoptera</taxon>
        <taxon>Endopterygota</taxon>
        <taxon>Diptera</taxon>
        <taxon>Brachycera</taxon>
        <taxon>Muscomorpha</taxon>
        <taxon>Platypezoidea</taxon>
        <taxon>Phoridae</taxon>
        <taxon>Megaseliini</taxon>
        <taxon>Megaselia</taxon>
    </lineage>
</organism>
<feature type="region of interest" description="Disordered" evidence="1">
    <location>
        <begin position="39"/>
        <end position="60"/>
    </location>
</feature>
<dbReference type="EnsemblMetazoa" id="MESCA001708-RA">
    <property type="protein sequence ID" value="MESCA001708-PA"/>
    <property type="gene ID" value="MESCA001708"/>
</dbReference>
<dbReference type="EMBL" id="CAQQ02026364">
    <property type="status" value="NOT_ANNOTATED_CDS"/>
    <property type="molecule type" value="Genomic_DNA"/>
</dbReference>
<evidence type="ECO:0000313" key="3">
    <source>
        <dbReference type="Proteomes" id="UP000015102"/>
    </source>
</evidence>